<name>A0A4D9EHY1_9SAUR</name>
<dbReference type="AlphaFoldDB" id="A0A4D9EHY1"/>
<sequence>MIQNGPKSSKGYSLYSCPFLFPSGPMCFHPMCSPHIKKHLRPSLSQSEKMGKTRLLYPGPFRAAGQFCAFEPTKVLKPIYVRSGEHLLHLKKTTLTPTPFSHNRLRKINLSLN</sequence>
<comment type="caution">
    <text evidence="1">The sequence shown here is derived from an EMBL/GenBank/DDBJ whole genome shotgun (WGS) entry which is preliminary data.</text>
</comment>
<proteinExistence type="predicted"/>
<accession>A0A4D9EHY1</accession>
<keyword evidence="2" id="KW-1185">Reference proteome</keyword>
<evidence type="ECO:0000313" key="1">
    <source>
        <dbReference type="EMBL" id="TFK05884.1"/>
    </source>
</evidence>
<organism evidence="1 2">
    <name type="scientific">Platysternon megacephalum</name>
    <name type="common">big-headed turtle</name>
    <dbReference type="NCBI Taxonomy" id="55544"/>
    <lineage>
        <taxon>Eukaryota</taxon>
        <taxon>Metazoa</taxon>
        <taxon>Chordata</taxon>
        <taxon>Craniata</taxon>
        <taxon>Vertebrata</taxon>
        <taxon>Euteleostomi</taxon>
        <taxon>Archelosauria</taxon>
        <taxon>Testudinata</taxon>
        <taxon>Testudines</taxon>
        <taxon>Cryptodira</taxon>
        <taxon>Durocryptodira</taxon>
        <taxon>Testudinoidea</taxon>
        <taxon>Platysternidae</taxon>
        <taxon>Platysternon</taxon>
    </lineage>
</organism>
<reference evidence="1 2" key="1">
    <citation type="submission" date="2019-04" db="EMBL/GenBank/DDBJ databases">
        <title>Draft genome of the big-headed turtle Platysternon megacephalum.</title>
        <authorList>
            <person name="Gong S."/>
        </authorList>
    </citation>
    <scope>NUCLEOTIDE SEQUENCE [LARGE SCALE GENOMIC DNA]</scope>
    <source>
        <strain evidence="1">DO16091913</strain>
        <tissue evidence="1">Muscle</tissue>
    </source>
</reference>
<dbReference type="EMBL" id="QXTE01000107">
    <property type="protein sequence ID" value="TFK05884.1"/>
    <property type="molecule type" value="Genomic_DNA"/>
</dbReference>
<keyword evidence="1" id="KW-0328">Glycosyltransferase</keyword>
<reference evidence="1 2" key="2">
    <citation type="submission" date="2019-04" db="EMBL/GenBank/DDBJ databases">
        <title>The genome sequence of big-headed turtle.</title>
        <authorList>
            <person name="Gong S."/>
        </authorList>
    </citation>
    <scope>NUCLEOTIDE SEQUENCE [LARGE SCALE GENOMIC DNA]</scope>
    <source>
        <strain evidence="1">DO16091913</strain>
        <tissue evidence="1">Muscle</tissue>
    </source>
</reference>
<dbReference type="Proteomes" id="UP000297703">
    <property type="component" value="Unassembled WGS sequence"/>
</dbReference>
<dbReference type="GO" id="GO:0016757">
    <property type="term" value="F:glycosyltransferase activity"/>
    <property type="evidence" value="ECO:0007669"/>
    <property type="project" value="UniProtKB-KW"/>
</dbReference>
<gene>
    <name evidence="1" type="ORF">DR999_PMT11519</name>
</gene>
<evidence type="ECO:0000313" key="2">
    <source>
        <dbReference type="Proteomes" id="UP000297703"/>
    </source>
</evidence>
<protein>
    <submittedName>
        <fullName evidence="1">Beta-1,4-galactosyltransferase 4</fullName>
    </submittedName>
</protein>
<keyword evidence="1" id="KW-0808">Transferase</keyword>